<reference evidence="1 2" key="1">
    <citation type="submission" date="2019-01" db="EMBL/GenBank/DDBJ databases">
        <title>Genomic insights into the origins and evolution of symbiotic genes in the Phaseolus vulgaris microsymbionts.</title>
        <authorList>
            <person name="Tong W."/>
        </authorList>
    </citation>
    <scope>NUCLEOTIDE SEQUENCE [LARGE SCALE GENOMIC DNA]</scope>
    <source>
        <strain evidence="1 2">FH23</strain>
    </source>
</reference>
<proteinExistence type="predicted"/>
<evidence type="ECO:0000313" key="1">
    <source>
        <dbReference type="EMBL" id="QAS78587.1"/>
    </source>
</evidence>
<dbReference type="Proteomes" id="UP000220927">
    <property type="component" value="Chromosome"/>
</dbReference>
<evidence type="ECO:0000313" key="2">
    <source>
        <dbReference type="Proteomes" id="UP000220927"/>
    </source>
</evidence>
<keyword evidence="2" id="KW-1185">Reference proteome</keyword>
<gene>
    <name evidence="1" type="ORF">CO657_11130</name>
</gene>
<dbReference type="EMBL" id="CP034998">
    <property type="protein sequence ID" value="QAS78587.1"/>
    <property type="molecule type" value="Genomic_DNA"/>
</dbReference>
<organism evidence="1 2">
    <name type="scientific">Rhizobium acidisoli</name>
    <dbReference type="NCBI Taxonomy" id="1538158"/>
    <lineage>
        <taxon>Bacteria</taxon>
        <taxon>Pseudomonadati</taxon>
        <taxon>Pseudomonadota</taxon>
        <taxon>Alphaproteobacteria</taxon>
        <taxon>Hyphomicrobiales</taxon>
        <taxon>Rhizobiaceae</taxon>
        <taxon>Rhizobium/Agrobacterium group</taxon>
        <taxon>Rhizobium</taxon>
    </lineage>
</organism>
<name>A0AAE5WPP8_9HYPH</name>
<sequence>MPAVTTLTGADWNVRLCSHYLSSDGPYGGVPMTFLDATVPELATASGEAWSGDEALNSFLSGFGIGDVTRWLGRDDYPLRDKDRPPYFRYLVLTCVIAVNDIAGVDRGTHNFRRRLGQTLGMEELQTVNGVNRLWRALADWSARQRRNGLAVREVVLPDYGTMNLIGYAVRMAFPSWRDRTQFTAILRGIPEAVRISPGRLVAELSRPHRTLDIPKAIVEALTDFGTRRTSGQTMLDGHRFWSLVKSIEAELAVEAGEAPHRRVSVELRFGGYGQDEPEFRLVDKTAGSFDATPEGDGSWLDTMASIPRDPRSAMAKALARGYAIFKRSAGCWVCDDAGIDTNDICMIVAADGSAPRAWRLMAAWSEIGPGWRLSERVDGSDIVRLLGINDPGVRELDRPKLVGGVSLKRGVYLGRPGFLPRVEQFGAGTVAATRLVGSHGELAVADDGVMTATQPLDGIWRVSVAQGGNSLDIPFALERNAAEPAVYPPPPRADRWRPEEELRNTVPASVPCRGTLSESGSVEPTETISALCEAIVSRAGSGWRDGDLVGLVESAYPKSPIIWDIIRSFQEAGWLDAYSSTSWRARFWRCRPPGIIGIPGGDAVVDGATGSAALDRLRETANRLGVAVLVHDGISPNSLSTVRLSGPGIGKLSEALAWPMTVLEGLPSPSDQWIEDSRTPEGRIRTAIWSHEVGLFLEYNRDPMPITVECWARERRDEPDLYVVRDRSGVLRKTRSRVAAVLEGHRLNRVPLFSKREDRVVRTRKSGHLPLPIARAMRFRSLRASGVSPGEGPNREYSYSPDREIEMWLGNYLGAAFETGAASRSGTAASEVEWRHRGGRRPAWNAYPIGYGR</sequence>
<protein>
    <submittedName>
        <fullName evidence="1">Uncharacterized protein</fullName>
    </submittedName>
</protein>
<dbReference type="AlphaFoldDB" id="A0AAE5WPP8"/>
<dbReference type="KEGG" id="rad:CO657_11130"/>
<dbReference type="RefSeq" id="WP_054185671.1">
    <property type="nucleotide sequence ID" value="NZ_CP034998.1"/>
</dbReference>
<accession>A0AAE5WPP8</accession>